<feature type="compositionally biased region" description="Low complexity" evidence="1">
    <location>
        <begin position="549"/>
        <end position="564"/>
    </location>
</feature>
<feature type="compositionally biased region" description="Polar residues" evidence="1">
    <location>
        <begin position="1619"/>
        <end position="1651"/>
    </location>
</feature>
<sequence length="2282" mass="248436">MLQVGTRIAADCDSKMPPVRFTIESFEDVTGYPGKIFYVLHQYPGTGCPQVPFLAIDKNKKGGFSLRELEQRPLETFEENKYKFQWPRDPRLQARINEAEEVMKIEISSPALENPQPKPVVKDVQERIQPVPLAQDEERTEPMPIIQDVKSISMEVFQEIKYTQASSTTKHGSSERSGTRTVREDSKPIVQRDSLPISSRVTKETTVSDNVGTSGTALPVSMVGRKASVHNTSQSESSTSSELTNLSDNVLAKSETSKAPSTAVEIDGAPSKKNETQIPLHPKIELATVIKKTSKDLLAAISNIVAPKKTGTTIPSDSKVELSTPINTSLVNDNASSSKTHIPDVVGGGFEYTKTVSKVAVDCKIQVLQSQNSSILVTQNLLGNSELSSLVADECSVEHRKGRGGVLVDTKVNTKTVSSKGGDAISKSRSSVIQSSSAPTTMSIASGEESRPKVESSASGSHKYSGKSHLQPCSDDATAPSSDNSSKPSSAKSNVERSTEKNLQKTQLDTVSRGDGGAEVSSSAKSNHHKTVNEEISGTSSERAKSGNQSTSSESTKQTTVKSTITFSGTSDIEALCKSQKTTEEKDTSSAKSDSEDSTSEMKTLVKDISTMVSEYMEVYRSDPEKFKEYREVKDCPGVVFGSMDKYRNDPEKLSEYRRVKDISNMVHGYMEMYRNDPVKFKEVTDGSQKDQAVDSKDPSKNTKEIHCLPKTVQKDLSIVDNLINRSKSFVKQNKTRFLDKIPERYEKFFPEPGCRVKEGVSKDRVRKSKSIDQADDQKSEKGHRKSITSASKSIDSGDKISNDDNPSPKASESVVVSTTIVHQSNASQVRFKTSMVVAKCSSLESTSAKDVNQFHSDEGPESQGNTTMKKRRNTVDGSEDSAKAKPRRVSSKIRPYDLQKYRKELDKYRPTKKLAPKTNSSEARNSVETPNDDGQSTGVSSCPGSPVSKNMKSSIEDIFNLQAILTDESSQCNYSDITLKGPVQVASNASLDKPVGSPQANHSEKPSLTEKSPKKIEEKKTSGTANKATLDSIKSSAEDVVISCNDTLSNYAEDLLERALECEPSSTPTVEVSSLKTPKLSGEEHKKKERKGKCEALFKERNQAPEVNKGNLKASANFGGSSNCPPTIGMHKLPAIVSSLRTQSKPIVLRKLCSKVKSRSNSAVEVEQEHDKTSNANKQSEKESSVEESSRTSKDKGAVKSREDQEDKRKFEVERGHKKTANAEKLIQKESTVEETPTTPKKVLDAVKGREAQEEKRKVEVDRGHKKPANSEKLIQKESTVEETPTTPKKVLDAVKGREAQAEKNDGKVEKRSSEDSQLTKSAKVQLALKRQKRLESPPSSSPEKKGVSKPSNTDSSLDKNAVTATLTDVVSHSEVSAIADPEPLIDTVKKDAKKDVSTKSRSNSKTSSKADSKEKGVAKSKSETSKGSPKHEVVRKDSTNTGNKHDKISKIPGSNSKEVSSVPTVSPVDSASAINNEKPQTLTSANDVTPTSSSPKVSSLRSEFISELTEPLPTTETRKQLLLQLASEITENKALNPPEEVQKGVLGLVSIGSDDLIQDKILGVVEGIVKIKVEMSESLNKKKNAPLEPPTEEELGEFFSEIFYNDTPPLEGDESAVRSNADSVGKSATASTQACSPDLASDTNSVNPTSEKKNEAVLQADNLKVGRKENDSLGSKEKPTAGSVNASNDSTLSPVCKSQTFSTVSGTSHDIEVSKEPGADVPAITSETAENTEMGKNNKNTDLIAQPLSSSEGPVPDADGPYEISSQESVVEIVDVDDNASSSQKNKMPKPRIRHRRRVVDEIVPTIAALSKDRTVRGNKLLLLRKLMARRLSNELFSDAPRNRSKAPKVGRKHVSTHSFRELPVEVAKNDTQISKPCLGSMVEGDPKCAKTGADNEIQSAIDATESVVKVLELKVPESALEVTTQVMKPVALEVTDLTVDATGPADSQSLADTIVIDEDPLTQSTDVFVITDEVNSMKCREQIPFLEDEQYPPKSVPQPFLLPNPEMPRPIISLNSRPTTDDVVITDVTSSITGESLLNSGTNNSGGQRKSSNKRSSDVDSEAPSRKRLCAVPAPILFPTSPIVLRPISSTSEIPPTLEPAMPLPMPKPIVEPSPLPVSMPQPIMEFRNSPTLSDPITPKLPSSEAPIEQDKDQDTSQSSTTTPQAPRTNLSEKLRYKHCWHKRARLGYFVSDDDAKPPFVSGNSSAQRRISVGERVGKERTETGSDFSRSKRRHRRKKVPRVKNKSSRTWPESAPSTSQGDDGTKTRHEKLSVQSVGR</sequence>
<feature type="compositionally biased region" description="Basic and acidic residues" evidence="1">
    <location>
        <begin position="1291"/>
        <end position="1316"/>
    </location>
</feature>
<feature type="compositionally biased region" description="Polar residues" evidence="1">
    <location>
        <begin position="196"/>
        <end position="216"/>
    </location>
</feature>
<feature type="compositionally biased region" description="Low complexity" evidence="1">
    <location>
        <begin position="427"/>
        <end position="437"/>
    </location>
</feature>
<feature type="region of interest" description="Disordered" evidence="1">
    <location>
        <begin position="2037"/>
        <end position="2070"/>
    </location>
</feature>
<feature type="compositionally biased region" description="Low complexity" evidence="1">
    <location>
        <begin position="1461"/>
        <end position="1475"/>
    </location>
</feature>
<feature type="region of interest" description="Disordered" evidence="1">
    <location>
        <begin position="2127"/>
        <end position="2174"/>
    </location>
</feature>
<keyword evidence="3" id="KW-1185">Reference proteome</keyword>
<feature type="compositionally biased region" description="Basic and acidic residues" evidence="1">
    <location>
        <begin position="1666"/>
        <end position="1681"/>
    </location>
</feature>
<feature type="region of interest" description="Disordered" evidence="1">
    <location>
        <begin position="1156"/>
        <end position="1362"/>
    </location>
</feature>
<name>A0A8S9WXV0_APOLU</name>
<feature type="compositionally biased region" description="Basic and acidic residues" evidence="1">
    <location>
        <begin position="760"/>
        <end position="781"/>
    </location>
</feature>
<feature type="region of interest" description="Disordered" evidence="1">
    <location>
        <begin position="416"/>
        <end position="604"/>
    </location>
</feature>
<evidence type="ECO:0000313" key="3">
    <source>
        <dbReference type="Proteomes" id="UP000466442"/>
    </source>
</evidence>
<feature type="compositionally biased region" description="Low complexity" evidence="1">
    <location>
        <begin position="231"/>
        <end position="247"/>
    </location>
</feature>
<feature type="region of interest" description="Disordered" evidence="1">
    <location>
        <begin position="2195"/>
        <end position="2282"/>
    </location>
</feature>
<feature type="compositionally biased region" description="Low complexity" evidence="1">
    <location>
        <begin position="479"/>
        <end position="493"/>
    </location>
</feature>
<feature type="compositionally biased region" description="Basic and acidic residues" evidence="1">
    <location>
        <begin position="2266"/>
        <end position="2275"/>
    </location>
</feature>
<feature type="region of interest" description="Disordered" evidence="1">
    <location>
        <begin position="685"/>
        <end position="704"/>
    </location>
</feature>
<feature type="compositionally biased region" description="Polar residues" evidence="1">
    <location>
        <begin position="1684"/>
        <end position="1710"/>
    </location>
</feature>
<feature type="compositionally biased region" description="Basic residues" evidence="1">
    <location>
        <begin position="2234"/>
        <end position="2250"/>
    </location>
</feature>
<feature type="compositionally biased region" description="Basic and acidic residues" evidence="1">
    <location>
        <begin position="1003"/>
        <end position="1022"/>
    </location>
</feature>
<feature type="region of interest" description="Disordered" evidence="1">
    <location>
        <begin position="1374"/>
        <end position="1501"/>
    </location>
</feature>
<feature type="compositionally biased region" description="Polar residues" evidence="1">
    <location>
        <begin position="845"/>
        <end position="855"/>
    </location>
</feature>
<evidence type="ECO:0000256" key="1">
    <source>
        <dbReference type="SAM" id="MobiDB-lite"/>
    </source>
</evidence>
<feature type="compositionally biased region" description="Basic and acidic residues" evidence="1">
    <location>
        <begin position="1410"/>
        <end position="1451"/>
    </location>
</feature>
<feature type="compositionally biased region" description="Basic and acidic residues" evidence="1">
    <location>
        <begin position="494"/>
        <end position="503"/>
    </location>
</feature>
<reference evidence="2" key="1">
    <citation type="journal article" date="2021" name="Mol. Ecol. Resour.">
        <title>Apolygus lucorum genome provides insights into omnivorousness and mesophyll feeding.</title>
        <authorList>
            <person name="Liu Y."/>
            <person name="Liu H."/>
            <person name="Wang H."/>
            <person name="Huang T."/>
            <person name="Liu B."/>
            <person name="Yang B."/>
            <person name="Yin L."/>
            <person name="Li B."/>
            <person name="Zhang Y."/>
            <person name="Zhang S."/>
            <person name="Jiang F."/>
            <person name="Zhang X."/>
            <person name="Ren Y."/>
            <person name="Wang B."/>
            <person name="Wang S."/>
            <person name="Lu Y."/>
            <person name="Wu K."/>
            <person name="Fan W."/>
            <person name="Wang G."/>
        </authorList>
    </citation>
    <scope>NUCLEOTIDE SEQUENCE</scope>
    <source>
        <strain evidence="2">12Hb</strain>
    </source>
</reference>
<feature type="region of interest" description="Disordered" evidence="1">
    <location>
        <begin position="760"/>
        <end position="815"/>
    </location>
</feature>
<feature type="compositionally biased region" description="Polar residues" evidence="1">
    <location>
        <begin position="1476"/>
        <end position="1489"/>
    </location>
</feature>
<protein>
    <submittedName>
        <fullName evidence="2">Uncharacterized protein</fullName>
    </submittedName>
</protein>
<feature type="region of interest" description="Disordered" evidence="1">
    <location>
        <begin position="845"/>
        <end position="950"/>
    </location>
</feature>
<dbReference type="EMBL" id="WIXP02000012">
    <property type="protein sequence ID" value="KAF6201513.1"/>
    <property type="molecule type" value="Genomic_DNA"/>
</dbReference>
<feature type="compositionally biased region" description="Basic and acidic residues" evidence="1">
    <location>
        <begin position="895"/>
        <end position="910"/>
    </location>
</feature>
<evidence type="ECO:0000313" key="2">
    <source>
        <dbReference type="EMBL" id="KAF6201513.1"/>
    </source>
</evidence>
<feature type="compositionally biased region" description="Basic and acidic residues" evidence="1">
    <location>
        <begin position="172"/>
        <end position="187"/>
    </location>
</feature>
<feature type="compositionally biased region" description="Basic and acidic residues" evidence="1">
    <location>
        <begin position="2215"/>
        <end position="2227"/>
    </location>
</feature>
<dbReference type="Proteomes" id="UP000466442">
    <property type="component" value="Linkage Group LG12"/>
</dbReference>
<feature type="region of interest" description="Disordered" evidence="1">
    <location>
        <begin position="989"/>
        <end position="1029"/>
    </location>
</feature>
<feature type="compositionally biased region" description="Polar residues" evidence="1">
    <location>
        <begin position="804"/>
        <end position="815"/>
    </location>
</feature>
<feature type="compositionally biased region" description="Polar residues" evidence="1">
    <location>
        <begin position="918"/>
        <end position="950"/>
    </location>
</feature>
<accession>A0A8S9WXV0</accession>
<feature type="compositionally biased region" description="Low complexity" evidence="1">
    <location>
        <begin position="1490"/>
        <end position="1501"/>
    </location>
</feature>
<comment type="caution">
    <text evidence="2">The sequence shown here is derived from an EMBL/GenBank/DDBJ whole genome shotgun (WGS) entry which is preliminary data.</text>
</comment>
<feature type="compositionally biased region" description="Basic and acidic residues" evidence="1">
    <location>
        <begin position="581"/>
        <end position="595"/>
    </location>
</feature>
<gene>
    <name evidence="2" type="ORF">GE061_003904</name>
</gene>
<feature type="compositionally biased region" description="Basic and acidic residues" evidence="1">
    <location>
        <begin position="1243"/>
        <end position="1264"/>
    </location>
</feature>
<feature type="compositionally biased region" description="Basic and acidic residues" evidence="1">
    <location>
        <begin position="1389"/>
        <end position="1400"/>
    </location>
</feature>
<feature type="region of interest" description="Disordered" evidence="1">
    <location>
        <begin position="1606"/>
        <end position="1724"/>
    </location>
</feature>
<feature type="region of interest" description="Disordered" evidence="1">
    <location>
        <begin position="163"/>
        <end position="277"/>
    </location>
</feature>
<organism evidence="2 3">
    <name type="scientific">Apolygus lucorum</name>
    <name type="common">Small green plant bug</name>
    <name type="synonym">Lygocoris lucorum</name>
    <dbReference type="NCBI Taxonomy" id="248454"/>
    <lineage>
        <taxon>Eukaryota</taxon>
        <taxon>Metazoa</taxon>
        <taxon>Ecdysozoa</taxon>
        <taxon>Arthropoda</taxon>
        <taxon>Hexapoda</taxon>
        <taxon>Insecta</taxon>
        <taxon>Pterygota</taxon>
        <taxon>Neoptera</taxon>
        <taxon>Paraneoptera</taxon>
        <taxon>Hemiptera</taxon>
        <taxon>Heteroptera</taxon>
        <taxon>Panheteroptera</taxon>
        <taxon>Cimicomorpha</taxon>
        <taxon>Miridae</taxon>
        <taxon>Mirini</taxon>
        <taxon>Apolygus</taxon>
    </lineage>
</organism>
<proteinExistence type="predicted"/>
<feature type="compositionally biased region" description="Basic and acidic residues" evidence="1">
    <location>
        <begin position="1168"/>
        <end position="1216"/>
    </location>
</feature>
<feature type="compositionally biased region" description="Basic and acidic residues" evidence="1">
    <location>
        <begin position="1711"/>
        <end position="1720"/>
    </location>
</feature>
<feature type="compositionally biased region" description="Polar residues" evidence="1">
    <location>
        <begin position="2037"/>
        <end position="2053"/>
    </location>
</feature>